<dbReference type="PROSITE" id="PS50808">
    <property type="entry name" value="ZF_BED"/>
    <property type="match status" value="1"/>
</dbReference>
<evidence type="ECO:0000313" key="11">
    <source>
        <dbReference type="Proteomes" id="UP000828390"/>
    </source>
</evidence>
<evidence type="ECO:0000256" key="5">
    <source>
        <dbReference type="ARBA" id="ARBA00023015"/>
    </source>
</evidence>
<keyword evidence="6" id="KW-0804">Transcription</keyword>
<dbReference type="PANTHER" id="PTHR46481">
    <property type="entry name" value="ZINC FINGER BED DOMAIN-CONTAINING PROTEIN 4"/>
    <property type="match status" value="1"/>
</dbReference>
<dbReference type="SUPFAM" id="SSF140996">
    <property type="entry name" value="Hermes dimerisation domain"/>
    <property type="match status" value="1"/>
</dbReference>
<evidence type="ECO:0000259" key="9">
    <source>
        <dbReference type="PROSITE" id="PS50808"/>
    </source>
</evidence>
<keyword evidence="3 8" id="KW-0863">Zinc-finger</keyword>
<reference evidence="10" key="1">
    <citation type="journal article" date="2019" name="bioRxiv">
        <title>The Genome of the Zebra Mussel, Dreissena polymorpha: A Resource for Invasive Species Research.</title>
        <authorList>
            <person name="McCartney M.A."/>
            <person name="Auch B."/>
            <person name="Kono T."/>
            <person name="Mallez S."/>
            <person name="Zhang Y."/>
            <person name="Obille A."/>
            <person name="Becker A."/>
            <person name="Abrahante J.E."/>
            <person name="Garbe J."/>
            <person name="Badalamenti J.P."/>
            <person name="Herman A."/>
            <person name="Mangelson H."/>
            <person name="Liachko I."/>
            <person name="Sullivan S."/>
            <person name="Sone E.D."/>
            <person name="Koren S."/>
            <person name="Silverstein K.A.T."/>
            <person name="Beckman K.B."/>
            <person name="Gohl D.M."/>
        </authorList>
    </citation>
    <scope>NUCLEOTIDE SEQUENCE</scope>
    <source>
        <strain evidence="10">Duluth1</strain>
        <tissue evidence="10">Whole animal</tissue>
    </source>
</reference>
<name>A0A9D4F070_DREPO</name>
<dbReference type="GO" id="GO:0009791">
    <property type="term" value="P:post-embryonic development"/>
    <property type="evidence" value="ECO:0007669"/>
    <property type="project" value="UniProtKB-ARBA"/>
</dbReference>
<dbReference type="Pfam" id="PF02892">
    <property type="entry name" value="zf-BED"/>
    <property type="match status" value="1"/>
</dbReference>
<evidence type="ECO:0000256" key="2">
    <source>
        <dbReference type="ARBA" id="ARBA00022723"/>
    </source>
</evidence>
<evidence type="ECO:0000256" key="8">
    <source>
        <dbReference type="PROSITE-ProRule" id="PRU00027"/>
    </source>
</evidence>
<dbReference type="SUPFAM" id="SSF57667">
    <property type="entry name" value="beta-beta-alpha zinc fingers"/>
    <property type="match status" value="1"/>
</dbReference>
<keyword evidence="4" id="KW-0862">Zinc</keyword>
<evidence type="ECO:0000256" key="7">
    <source>
        <dbReference type="ARBA" id="ARBA00023242"/>
    </source>
</evidence>
<keyword evidence="7" id="KW-0539">Nucleus</keyword>
<dbReference type="SUPFAM" id="SSF53098">
    <property type="entry name" value="Ribonuclease H-like"/>
    <property type="match status" value="1"/>
</dbReference>
<keyword evidence="2" id="KW-0479">Metal-binding</keyword>
<keyword evidence="5" id="KW-0805">Transcription regulation</keyword>
<reference evidence="10" key="2">
    <citation type="submission" date="2020-11" db="EMBL/GenBank/DDBJ databases">
        <authorList>
            <person name="McCartney M.A."/>
            <person name="Auch B."/>
            <person name="Kono T."/>
            <person name="Mallez S."/>
            <person name="Becker A."/>
            <person name="Gohl D.M."/>
            <person name="Silverstein K.A.T."/>
            <person name="Koren S."/>
            <person name="Bechman K.B."/>
            <person name="Herman A."/>
            <person name="Abrahante J.E."/>
            <person name="Garbe J."/>
        </authorList>
    </citation>
    <scope>NUCLEOTIDE SEQUENCE</scope>
    <source>
        <strain evidence="10">Duluth1</strain>
        <tissue evidence="10">Whole animal</tissue>
    </source>
</reference>
<organism evidence="10 11">
    <name type="scientific">Dreissena polymorpha</name>
    <name type="common">Zebra mussel</name>
    <name type="synonym">Mytilus polymorpha</name>
    <dbReference type="NCBI Taxonomy" id="45954"/>
    <lineage>
        <taxon>Eukaryota</taxon>
        <taxon>Metazoa</taxon>
        <taxon>Spiralia</taxon>
        <taxon>Lophotrochozoa</taxon>
        <taxon>Mollusca</taxon>
        <taxon>Bivalvia</taxon>
        <taxon>Autobranchia</taxon>
        <taxon>Heteroconchia</taxon>
        <taxon>Euheterodonta</taxon>
        <taxon>Imparidentia</taxon>
        <taxon>Neoheterodontei</taxon>
        <taxon>Myida</taxon>
        <taxon>Dreissenoidea</taxon>
        <taxon>Dreissenidae</taxon>
        <taxon>Dreissena</taxon>
    </lineage>
</organism>
<keyword evidence="11" id="KW-1185">Reference proteome</keyword>
<dbReference type="PANTHER" id="PTHR46481:SF10">
    <property type="entry name" value="ZINC FINGER BED DOMAIN-CONTAINING PROTEIN 39"/>
    <property type="match status" value="1"/>
</dbReference>
<evidence type="ECO:0000256" key="6">
    <source>
        <dbReference type="ARBA" id="ARBA00023163"/>
    </source>
</evidence>
<evidence type="ECO:0000256" key="1">
    <source>
        <dbReference type="ARBA" id="ARBA00004123"/>
    </source>
</evidence>
<proteinExistence type="predicted"/>
<accession>A0A9D4F070</accession>
<evidence type="ECO:0000313" key="10">
    <source>
        <dbReference type="EMBL" id="KAH3789173.1"/>
    </source>
</evidence>
<dbReference type="SMART" id="SM00614">
    <property type="entry name" value="ZnF_BED"/>
    <property type="match status" value="1"/>
</dbReference>
<dbReference type="AlphaFoldDB" id="A0A9D4F070"/>
<evidence type="ECO:0000256" key="3">
    <source>
        <dbReference type="ARBA" id="ARBA00022771"/>
    </source>
</evidence>
<gene>
    <name evidence="10" type="ORF">DPMN_167345</name>
</gene>
<dbReference type="EMBL" id="JAIWYP010000008">
    <property type="protein sequence ID" value="KAH3789173.1"/>
    <property type="molecule type" value="Genomic_DNA"/>
</dbReference>
<dbReference type="GO" id="GO:0003677">
    <property type="term" value="F:DNA binding"/>
    <property type="evidence" value="ECO:0007669"/>
    <property type="project" value="InterPro"/>
</dbReference>
<dbReference type="InterPro" id="IPR003656">
    <property type="entry name" value="Znf_BED"/>
</dbReference>
<dbReference type="GO" id="GO:0005634">
    <property type="term" value="C:nucleus"/>
    <property type="evidence" value="ECO:0007669"/>
    <property type="project" value="UniProtKB-SubCell"/>
</dbReference>
<feature type="domain" description="BED-type" evidence="9">
    <location>
        <begin position="3"/>
        <end position="56"/>
    </location>
</feature>
<protein>
    <recommendedName>
        <fullName evidence="9">BED-type domain-containing protein</fullName>
    </recommendedName>
</protein>
<dbReference type="InterPro" id="IPR036236">
    <property type="entry name" value="Znf_C2H2_sf"/>
</dbReference>
<dbReference type="GO" id="GO:0008270">
    <property type="term" value="F:zinc ion binding"/>
    <property type="evidence" value="ECO:0007669"/>
    <property type="project" value="UniProtKB-KW"/>
</dbReference>
<comment type="subcellular location">
    <subcellularLocation>
        <location evidence="1">Nucleus</location>
    </subcellularLocation>
</comment>
<evidence type="ECO:0000256" key="4">
    <source>
        <dbReference type="ARBA" id="ARBA00022833"/>
    </source>
</evidence>
<sequence length="225" mass="25289">MPPLPSEVWKHFRKSADKSTASCLLCSATIQLHGGTSNLRNHIKFKQPSVDNNKASPDVAKQQTLHQVYGPRLASSEAINQALANFVVQAYVPMKIVEHESFRHLMQLLNPQYEVPSRTTVRARIDQQYNDAKKSLLSSLQGSTSVALTTDSWTSNATEAYLTVTVHYIKDDWSMESRILMIRAMPERHTGENLAIRLKDCVDEFGLKGRVEACVHDNARNIDVI</sequence>
<dbReference type="InterPro" id="IPR052035">
    <property type="entry name" value="ZnF_BED_domain_contain"/>
</dbReference>
<dbReference type="Proteomes" id="UP000828390">
    <property type="component" value="Unassembled WGS sequence"/>
</dbReference>
<comment type="caution">
    <text evidence="10">The sequence shown here is derived from an EMBL/GenBank/DDBJ whole genome shotgun (WGS) entry which is preliminary data.</text>
</comment>
<dbReference type="InterPro" id="IPR012337">
    <property type="entry name" value="RNaseH-like_sf"/>
</dbReference>